<dbReference type="OrthoDB" id="4732550at2759"/>
<sequence length="867" mass="98549">MLRVHKMRQHPKSFGSAGPSSRGPSGKNPHPRCFALSDDGAECDRETNGPEFCPSHHQERKRLYEEYKQAESDYNSLVLPKDDFPVELVKQKIGLGRKTLDLRNKVNRRFFSQSGQNRGHIRWILKLDAEVNALEERVRLKEGQGEGAEVSSQGIGRDDEKVMQQGTFVYRSLLSPEVPLSELNHLTGNNPVKIIKECIQAVTDALVERLYGIVPVLDDSGPMIKNAGGEEERRPDDGDQVMRFIFRRFLLWKADADVLARATRAESIDCFLRRSLPGEVKEYIEFFTEVFPREGTLHLLRDAVCDYVSPPVISSISLAGGLVATDNEHRQMNLRAWDILYMYFSDIVEAWNVEFLCFGFADVLLIKRLIALKRYCNKDETSGWLPDNDAVSLGNLVAVLHGFVAATKGYCDPPIPRISEKDGTITAKESRCYLAGRMATSNPLTVRFIQDIVKRVGRYIVVVHDFEGNNSGSPKLFSRTVEGEENPWVTRTKSVSVGEQLDDVAWNVEWSFQNIYRDLQLIRTLRERHLDKDYTEFIIIDRHPGREFQLLYQVSDALMMLAGDPSPNDVLRDFIRATVPLDKQEKWLEGITIDDPSSDGLSSDGICYEGNRVRAWDVMEKNADVVRSFTMKRKSIRERRLICKIVQEIEAKGLIIPLEKAGAAHCSPMLLRGTDGHEDIYFNYNFGPIDETRASQSRFNPMRISTSAGALSEFVRKIQAVHPGSVFAKGRINVHYCAWPMPAVRPGWLGYPTFCTAEGYLYRWSVLPFDFPLAARMWQYYVHNEMNLKFPFVYFVGTTFIVSADSLNDAESNRRALLEAADKHGWTLSVPYPSEWTGDVDVLDISTLWEGIYPAVSRRKKIDQKTG</sequence>
<dbReference type="GeneID" id="37223455"/>
<dbReference type="RefSeq" id="XP_025579656.1">
    <property type="nucleotide sequence ID" value="XM_025718590.1"/>
</dbReference>
<evidence type="ECO:0000256" key="1">
    <source>
        <dbReference type="SAM" id="MobiDB-lite"/>
    </source>
</evidence>
<dbReference type="Proteomes" id="UP000249402">
    <property type="component" value="Unassembled WGS sequence"/>
</dbReference>
<gene>
    <name evidence="2" type="ORF">BO80DRAFT_421394</name>
</gene>
<proteinExistence type="predicted"/>
<name>A0A395HCY0_9EURO</name>
<feature type="region of interest" description="Disordered" evidence="1">
    <location>
        <begin position="1"/>
        <end position="34"/>
    </location>
</feature>
<reference evidence="2 3" key="1">
    <citation type="submission" date="2018-02" db="EMBL/GenBank/DDBJ databases">
        <title>The genomes of Aspergillus section Nigri reveals drivers in fungal speciation.</title>
        <authorList>
            <consortium name="DOE Joint Genome Institute"/>
            <person name="Vesth T.C."/>
            <person name="Nybo J."/>
            <person name="Theobald S."/>
            <person name="Brandl J."/>
            <person name="Frisvad J.C."/>
            <person name="Nielsen K.F."/>
            <person name="Lyhne E.K."/>
            <person name="Kogle M.E."/>
            <person name="Kuo A."/>
            <person name="Riley R."/>
            <person name="Clum A."/>
            <person name="Nolan M."/>
            <person name="Lipzen A."/>
            <person name="Salamov A."/>
            <person name="Henrissat B."/>
            <person name="Wiebenga A."/>
            <person name="De vries R.P."/>
            <person name="Grigoriev I.V."/>
            <person name="Mortensen U.H."/>
            <person name="Andersen M.R."/>
            <person name="Baker S.E."/>
        </authorList>
    </citation>
    <scope>NUCLEOTIDE SEQUENCE [LARGE SCALE GENOMIC DNA]</scope>
    <source>
        <strain evidence="2 3">CBS 121593</strain>
    </source>
</reference>
<accession>A0A395HCY0</accession>
<dbReference type="EMBL" id="KZ824421">
    <property type="protein sequence ID" value="RAL05329.1"/>
    <property type="molecule type" value="Genomic_DNA"/>
</dbReference>
<evidence type="ECO:0000313" key="3">
    <source>
        <dbReference type="Proteomes" id="UP000249402"/>
    </source>
</evidence>
<keyword evidence="3" id="KW-1185">Reference proteome</keyword>
<feature type="compositionally biased region" description="Low complexity" evidence="1">
    <location>
        <begin position="13"/>
        <end position="26"/>
    </location>
</feature>
<dbReference type="AlphaFoldDB" id="A0A395HCY0"/>
<dbReference type="VEuPathDB" id="FungiDB:BO80DRAFT_421394"/>
<protein>
    <submittedName>
        <fullName evidence="2">Uncharacterized protein</fullName>
    </submittedName>
</protein>
<organism evidence="2 3">
    <name type="scientific">Aspergillus ibericus CBS 121593</name>
    <dbReference type="NCBI Taxonomy" id="1448316"/>
    <lineage>
        <taxon>Eukaryota</taxon>
        <taxon>Fungi</taxon>
        <taxon>Dikarya</taxon>
        <taxon>Ascomycota</taxon>
        <taxon>Pezizomycotina</taxon>
        <taxon>Eurotiomycetes</taxon>
        <taxon>Eurotiomycetidae</taxon>
        <taxon>Eurotiales</taxon>
        <taxon>Aspergillaceae</taxon>
        <taxon>Aspergillus</taxon>
        <taxon>Aspergillus subgen. Circumdati</taxon>
    </lineage>
</organism>
<feature type="compositionally biased region" description="Basic residues" evidence="1">
    <location>
        <begin position="1"/>
        <end position="11"/>
    </location>
</feature>
<evidence type="ECO:0000313" key="2">
    <source>
        <dbReference type="EMBL" id="RAL05329.1"/>
    </source>
</evidence>